<dbReference type="Gene3D" id="1.20.1250.20">
    <property type="entry name" value="MFS general substrate transporter like domains"/>
    <property type="match status" value="2"/>
</dbReference>
<feature type="domain" description="Major facilitator superfamily (MFS) profile" evidence="8">
    <location>
        <begin position="9"/>
        <end position="382"/>
    </location>
</feature>
<evidence type="ECO:0000259" key="8">
    <source>
        <dbReference type="PROSITE" id="PS50850"/>
    </source>
</evidence>
<dbReference type="PANTHER" id="PTHR23515">
    <property type="entry name" value="HIGH-AFFINITY NITRATE TRANSPORTER 2.3"/>
    <property type="match status" value="1"/>
</dbReference>
<accession>A0A455SHV6</accession>
<sequence>MPKYKAWIALLMATLSFTITFAVWSLLSPLATQIQQEFHLSEMEVSIMLAVPVILGSLARIPMGLLTDRFGGRRVMTFLLLFTTVPLLGMTTSTGLWGFLLWGFLLGVAGSSFAVGVPLVNSWFPPERQGLVIGIFGIGNVGSAISASLAPQISRLAGNWRPNFWAGAIIILVMALAFYLLVSDAPQTGAKKQSARQQLTLLKRKEVWLLSLFYFVTFGGLVAFGLYLPKLLIDNFGLDKIDAGNRTAIFVMAATFTRPLGGWLSDKVSARLLVRIVFTGLPVLALILAFQPTMPILTICFLLIALLLGIGNGAVFKLVPQQFPKEAGTVTGLVGAAGGLGGFFPPIVMGMIKTMTGAYTLGYIPLALLAALCLFFSLRGTNNLMRAASAS</sequence>
<comment type="similarity">
    <text evidence="2">Belongs to the major facilitator superfamily. Nitrate/nitrite porter (TC 2.A.1.8) family.</text>
</comment>
<feature type="transmembrane region" description="Helical" evidence="7">
    <location>
        <begin position="330"/>
        <end position="352"/>
    </location>
</feature>
<feature type="transmembrane region" description="Helical" evidence="7">
    <location>
        <begin position="296"/>
        <end position="318"/>
    </location>
</feature>
<dbReference type="InterPro" id="IPR011701">
    <property type="entry name" value="MFS"/>
</dbReference>
<organism evidence="9">
    <name type="scientific">Thermosporothrix sp. COM3</name>
    <dbReference type="NCBI Taxonomy" id="2490863"/>
    <lineage>
        <taxon>Bacteria</taxon>
        <taxon>Bacillati</taxon>
        <taxon>Chloroflexota</taxon>
        <taxon>Ktedonobacteria</taxon>
        <taxon>Ktedonobacterales</taxon>
        <taxon>Thermosporotrichaceae</taxon>
        <taxon>Thermosporothrix</taxon>
    </lineage>
</organism>
<reference evidence="9" key="1">
    <citation type="submission" date="2018-12" db="EMBL/GenBank/DDBJ databases">
        <title>Novel natural products biosynthetic potential of the class Ktedonobacteria.</title>
        <authorList>
            <person name="Zheng Y."/>
            <person name="Saitou A."/>
            <person name="Wang C.M."/>
            <person name="Toyoda A."/>
            <person name="Minakuchi Y."/>
            <person name="Sekiguchi Y."/>
            <person name="Ueda K."/>
            <person name="Takano H."/>
            <person name="Sakai Y."/>
            <person name="Yokota A."/>
            <person name="Yabe S."/>
        </authorList>
    </citation>
    <scope>NUCLEOTIDE SEQUENCE</scope>
    <source>
        <strain evidence="9">COM3</strain>
    </source>
</reference>
<feature type="transmembrane region" description="Helical" evidence="7">
    <location>
        <begin position="165"/>
        <end position="186"/>
    </location>
</feature>
<feature type="transmembrane region" description="Helical" evidence="7">
    <location>
        <begin position="104"/>
        <end position="124"/>
    </location>
</feature>
<evidence type="ECO:0000313" key="9">
    <source>
        <dbReference type="EMBL" id="BBH86509.1"/>
    </source>
</evidence>
<dbReference type="CDD" id="cd17341">
    <property type="entry name" value="MFS_NRT2_like"/>
    <property type="match status" value="1"/>
</dbReference>
<feature type="transmembrane region" description="Helical" evidence="7">
    <location>
        <begin position="272"/>
        <end position="290"/>
    </location>
</feature>
<dbReference type="GO" id="GO:0005886">
    <property type="term" value="C:plasma membrane"/>
    <property type="evidence" value="ECO:0007669"/>
    <property type="project" value="UniProtKB-SubCell"/>
</dbReference>
<dbReference type="Pfam" id="PF07690">
    <property type="entry name" value="MFS_1"/>
    <property type="match status" value="1"/>
</dbReference>
<dbReference type="GO" id="GO:0015112">
    <property type="term" value="F:nitrate transmembrane transporter activity"/>
    <property type="evidence" value="ECO:0007669"/>
    <property type="project" value="InterPro"/>
</dbReference>
<feature type="transmembrane region" description="Helical" evidence="7">
    <location>
        <begin position="7"/>
        <end position="27"/>
    </location>
</feature>
<feature type="transmembrane region" description="Helical" evidence="7">
    <location>
        <begin position="207"/>
        <end position="228"/>
    </location>
</feature>
<keyword evidence="3 7" id="KW-0812">Transmembrane</keyword>
<evidence type="ECO:0000256" key="6">
    <source>
        <dbReference type="ARBA" id="ARBA00023136"/>
    </source>
</evidence>
<evidence type="ECO:0000256" key="1">
    <source>
        <dbReference type="ARBA" id="ARBA00004651"/>
    </source>
</evidence>
<proteinExistence type="inferred from homology"/>
<dbReference type="PROSITE" id="PS50850">
    <property type="entry name" value="MFS"/>
    <property type="match status" value="1"/>
</dbReference>
<dbReference type="AlphaFoldDB" id="A0A455SHV6"/>
<evidence type="ECO:0000256" key="5">
    <source>
        <dbReference type="ARBA" id="ARBA00023063"/>
    </source>
</evidence>
<keyword evidence="5" id="KW-0534">Nitrate assimilation</keyword>
<protein>
    <submittedName>
        <fullName evidence="9">Nitrite extrusion protein</fullName>
    </submittedName>
</protein>
<feature type="transmembrane region" description="Helical" evidence="7">
    <location>
        <begin position="131"/>
        <end position="153"/>
    </location>
</feature>
<gene>
    <name evidence="9" type="primary">narK_1</name>
    <name evidence="9" type="ORF">KTC_12600</name>
</gene>
<dbReference type="InterPro" id="IPR036259">
    <property type="entry name" value="MFS_trans_sf"/>
</dbReference>
<keyword evidence="6 7" id="KW-0472">Membrane</keyword>
<dbReference type="GO" id="GO:0042128">
    <property type="term" value="P:nitrate assimilation"/>
    <property type="evidence" value="ECO:0007669"/>
    <property type="project" value="UniProtKB-KW"/>
</dbReference>
<evidence type="ECO:0000256" key="3">
    <source>
        <dbReference type="ARBA" id="ARBA00022692"/>
    </source>
</evidence>
<feature type="transmembrane region" description="Helical" evidence="7">
    <location>
        <begin position="358"/>
        <end position="378"/>
    </location>
</feature>
<evidence type="ECO:0000256" key="4">
    <source>
        <dbReference type="ARBA" id="ARBA00022989"/>
    </source>
</evidence>
<feature type="transmembrane region" description="Helical" evidence="7">
    <location>
        <begin position="78"/>
        <end position="98"/>
    </location>
</feature>
<evidence type="ECO:0000256" key="2">
    <source>
        <dbReference type="ARBA" id="ARBA00008432"/>
    </source>
</evidence>
<dbReference type="EMBL" id="AP019376">
    <property type="protein sequence ID" value="BBH86509.1"/>
    <property type="molecule type" value="Genomic_DNA"/>
</dbReference>
<dbReference type="InterPro" id="IPR020846">
    <property type="entry name" value="MFS_dom"/>
</dbReference>
<name>A0A455SHV6_9CHLR</name>
<dbReference type="SUPFAM" id="SSF103473">
    <property type="entry name" value="MFS general substrate transporter"/>
    <property type="match status" value="1"/>
</dbReference>
<keyword evidence="4 7" id="KW-1133">Transmembrane helix</keyword>
<dbReference type="InterPro" id="IPR044772">
    <property type="entry name" value="NO3_transporter"/>
</dbReference>
<feature type="transmembrane region" description="Helical" evidence="7">
    <location>
        <begin position="248"/>
        <end position="265"/>
    </location>
</feature>
<evidence type="ECO:0000256" key="7">
    <source>
        <dbReference type="SAM" id="Phobius"/>
    </source>
</evidence>
<comment type="subcellular location">
    <subcellularLocation>
        <location evidence="1">Cell membrane</location>
        <topology evidence="1">Multi-pass membrane protein</topology>
    </subcellularLocation>
</comment>
<feature type="transmembrane region" description="Helical" evidence="7">
    <location>
        <begin position="47"/>
        <end position="66"/>
    </location>
</feature>